<dbReference type="EMBL" id="MN812203">
    <property type="protein sequence ID" value="QHB38497.1"/>
    <property type="molecule type" value="Genomic_DNA"/>
</dbReference>
<gene>
    <name evidence="1" type="ORF">lotta81_gp039</name>
</gene>
<evidence type="ECO:0000313" key="1">
    <source>
        <dbReference type="EMBL" id="QHB38497.1"/>
    </source>
</evidence>
<dbReference type="Proteomes" id="UP000464726">
    <property type="component" value="Segment"/>
</dbReference>
<name>A0A6B9L8V7_9CAUD</name>
<sequence>MSALIRFYFKEDPNRLTNKEFAKRWNELRYVLKFESLRKNPF</sequence>
<reference evidence="1 2" key="1">
    <citation type="journal article" date="2020" name="Viruses">
        <title>Diversity and Host Interactions Among Virulent and Temperate Baltic Sea Flavobacterium Phages.</title>
        <authorList>
            <person name="Nilsson E."/>
            <person name="Bayfield O.W."/>
            <person name="Lundin D."/>
            <person name="Antson A.A."/>
            <person name="Holmfeldt K."/>
        </authorList>
    </citation>
    <scope>NUCLEOTIDE SEQUENCE [LARGE SCALE GENOMIC DNA]</scope>
</reference>
<evidence type="ECO:0000313" key="2">
    <source>
        <dbReference type="Proteomes" id="UP000464726"/>
    </source>
</evidence>
<proteinExistence type="predicted"/>
<protein>
    <submittedName>
        <fullName evidence="1">Uncharacterized protein</fullName>
    </submittedName>
</protein>
<accession>A0A6B9L8V7</accession>
<keyword evidence="2" id="KW-1185">Reference proteome</keyword>
<organism evidence="1 2">
    <name type="scientific">Flavobacterium phage vB_FspM_lotta8-1</name>
    <dbReference type="NCBI Taxonomy" id="2686242"/>
    <lineage>
        <taxon>Viruses</taxon>
        <taxon>Duplodnaviria</taxon>
        <taxon>Heunggongvirae</taxon>
        <taxon>Uroviricota</taxon>
        <taxon>Caudoviricetes</taxon>
        <taxon>Winoviridae</taxon>
        <taxon>Pippivirus</taxon>
        <taxon>Pippivirus lotta</taxon>
    </lineage>
</organism>